<feature type="chain" id="PRO_5046859795" evidence="1">
    <location>
        <begin position="24"/>
        <end position="229"/>
    </location>
</feature>
<dbReference type="Proteomes" id="UP001199919">
    <property type="component" value="Unassembled WGS sequence"/>
</dbReference>
<evidence type="ECO:0000259" key="2">
    <source>
        <dbReference type="PROSITE" id="PS51781"/>
    </source>
</evidence>
<gene>
    <name evidence="3" type="ORF">LT679_15535</name>
</gene>
<dbReference type="RefSeq" id="WP_232178544.1">
    <property type="nucleotide sequence ID" value="NZ_JAJPWV010000005.1"/>
</dbReference>
<dbReference type="InterPro" id="IPR003646">
    <property type="entry name" value="SH3-like_bac-type"/>
</dbReference>
<name>A0ABS8U4K7_9SPHI</name>
<keyword evidence="4" id="KW-1185">Reference proteome</keyword>
<feature type="domain" description="SH3b" evidence="2">
    <location>
        <begin position="20"/>
        <end position="92"/>
    </location>
</feature>
<dbReference type="PROSITE" id="PS51781">
    <property type="entry name" value="SH3B"/>
    <property type="match status" value="1"/>
</dbReference>
<dbReference type="EMBL" id="JAJPWV010000005">
    <property type="protein sequence ID" value="MCD8742026.1"/>
    <property type="molecule type" value="Genomic_DNA"/>
</dbReference>
<organism evidence="3 4">
    <name type="scientific">Mucilaginibacter roseus</name>
    <dbReference type="NCBI Taxonomy" id="1528868"/>
    <lineage>
        <taxon>Bacteria</taxon>
        <taxon>Pseudomonadati</taxon>
        <taxon>Bacteroidota</taxon>
        <taxon>Sphingobacteriia</taxon>
        <taxon>Sphingobacteriales</taxon>
        <taxon>Sphingobacteriaceae</taxon>
        <taxon>Mucilaginibacter</taxon>
    </lineage>
</organism>
<reference evidence="3 4" key="1">
    <citation type="submission" date="2021-12" db="EMBL/GenBank/DDBJ databases">
        <title>Mucilaginibacter roseus genome.</title>
        <authorList>
            <person name="Ferreira J.R."/>
            <person name="Newman J.D."/>
        </authorList>
    </citation>
    <scope>NUCLEOTIDE SEQUENCE [LARGE SCALE GENOMIC DNA]</scope>
    <source>
        <strain evidence="3 4">LMG 28454</strain>
    </source>
</reference>
<evidence type="ECO:0000313" key="3">
    <source>
        <dbReference type="EMBL" id="MCD8742026.1"/>
    </source>
</evidence>
<keyword evidence="1" id="KW-0732">Signal</keyword>
<accession>A0ABS8U4K7</accession>
<proteinExistence type="predicted"/>
<dbReference type="Gene3D" id="2.30.30.40">
    <property type="entry name" value="SH3 Domains"/>
    <property type="match status" value="1"/>
</dbReference>
<feature type="signal peptide" evidence="1">
    <location>
        <begin position="1"/>
        <end position="23"/>
    </location>
</feature>
<sequence>MKKAFLLLSLLLNTIVCLGQSFAIINDKDGFVNIRKQPSLEAKIIARINDDEIFWIEELKQDWYGVYFSKGDESDVTAKRGYIHKSRVKLISNLAKLGIRSVKPNARIIGNDSIAVSVHSSKFNMKKHKAEYINDALVTIDNKHFWGTDGNAPKRHILSLEVFINHLNIAIPKSAYNDLYEPTLRSLNCYVPNKSTLYIIMENGDGAGGYFVIWIIKNNKYQRRSIQVV</sequence>
<protein>
    <submittedName>
        <fullName evidence="3">SH3 domain-containing protein</fullName>
    </submittedName>
</protein>
<evidence type="ECO:0000256" key="1">
    <source>
        <dbReference type="SAM" id="SignalP"/>
    </source>
</evidence>
<evidence type="ECO:0000313" key="4">
    <source>
        <dbReference type="Proteomes" id="UP001199919"/>
    </source>
</evidence>
<comment type="caution">
    <text evidence="3">The sequence shown here is derived from an EMBL/GenBank/DDBJ whole genome shotgun (WGS) entry which is preliminary data.</text>
</comment>